<evidence type="ECO:0000256" key="8">
    <source>
        <dbReference type="ARBA" id="ARBA00022801"/>
    </source>
</evidence>
<evidence type="ECO:0000256" key="9">
    <source>
        <dbReference type="ARBA" id="ARBA00023004"/>
    </source>
</evidence>
<dbReference type="Pfam" id="PF14815">
    <property type="entry name" value="NUDIX_4"/>
    <property type="match status" value="1"/>
</dbReference>
<dbReference type="GO" id="GO:0046872">
    <property type="term" value="F:metal ion binding"/>
    <property type="evidence" value="ECO:0007669"/>
    <property type="project" value="UniProtKB-UniRule"/>
</dbReference>
<dbReference type="GO" id="GO:0034039">
    <property type="term" value="F:8-oxo-7,8-dihydroguanine DNA N-glycosylase activity"/>
    <property type="evidence" value="ECO:0007669"/>
    <property type="project" value="TreeGrafter"/>
</dbReference>
<feature type="region of interest" description="Disordered" evidence="14">
    <location>
        <begin position="1"/>
        <end position="55"/>
    </location>
</feature>
<dbReference type="Gene3D" id="3.90.79.10">
    <property type="entry name" value="Nucleoside Triphosphate Pyrophosphohydrolase"/>
    <property type="match status" value="1"/>
</dbReference>
<dbReference type="InterPro" id="IPR044298">
    <property type="entry name" value="MIG/MutY"/>
</dbReference>
<evidence type="ECO:0000313" key="17">
    <source>
        <dbReference type="Proteomes" id="UP000019132"/>
    </source>
</evidence>
<evidence type="ECO:0000256" key="5">
    <source>
        <dbReference type="ARBA" id="ARBA00022485"/>
    </source>
</evidence>
<comment type="cofactor">
    <cofactor evidence="13">
        <name>[4Fe-4S] cluster</name>
        <dbReference type="ChEBI" id="CHEBI:49883"/>
    </cofactor>
    <text evidence="13">Binds 1 [4Fe-4S] cluster.</text>
</comment>
<dbReference type="EC" id="3.2.2.31" evidence="3 13"/>
<dbReference type="HOGENOM" id="CLU_012862_0_0_1"/>
<keyword evidence="12 13" id="KW-0326">Glycosidase</keyword>
<dbReference type="GO" id="GO:0006298">
    <property type="term" value="P:mismatch repair"/>
    <property type="evidence" value="ECO:0007669"/>
    <property type="project" value="TreeGrafter"/>
</dbReference>
<evidence type="ECO:0000256" key="4">
    <source>
        <dbReference type="ARBA" id="ARBA00022023"/>
    </source>
</evidence>
<keyword evidence="7 13" id="KW-0227">DNA damage</keyword>
<dbReference type="InterPro" id="IPR004036">
    <property type="entry name" value="Endonuclease-III-like_CS2"/>
</dbReference>
<keyword evidence="6" id="KW-0479">Metal-binding</keyword>
<evidence type="ECO:0000256" key="6">
    <source>
        <dbReference type="ARBA" id="ARBA00022723"/>
    </source>
</evidence>
<feature type="region of interest" description="Disordered" evidence="14">
    <location>
        <begin position="82"/>
        <end position="103"/>
    </location>
</feature>
<dbReference type="CDD" id="cd03431">
    <property type="entry name" value="NUDIX_DNA_Glycosylase_C-MutY"/>
    <property type="match status" value="1"/>
</dbReference>
<dbReference type="InterPro" id="IPR015797">
    <property type="entry name" value="NUDIX_hydrolase-like_dom_sf"/>
</dbReference>
<dbReference type="InterPro" id="IPR003265">
    <property type="entry name" value="HhH-GPD_domain"/>
</dbReference>
<dbReference type="EMBL" id="GL376571">
    <property type="status" value="NOT_ANNOTATED_CDS"/>
    <property type="molecule type" value="Genomic_DNA"/>
</dbReference>
<dbReference type="GO" id="GO:0005634">
    <property type="term" value="C:nucleus"/>
    <property type="evidence" value="ECO:0007669"/>
    <property type="project" value="TreeGrafter"/>
</dbReference>
<dbReference type="InterPro" id="IPR029119">
    <property type="entry name" value="MutY_C"/>
</dbReference>
<feature type="compositionally biased region" description="Low complexity" evidence="14">
    <location>
        <begin position="89"/>
        <end position="103"/>
    </location>
</feature>
<evidence type="ECO:0000256" key="1">
    <source>
        <dbReference type="ARBA" id="ARBA00000843"/>
    </source>
</evidence>
<dbReference type="FunFam" id="1.10.340.30:FF:000002">
    <property type="entry name" value="Adenine DNA glycosylase"/>
    <property type="match status" value="1"/>
</dbReference>
<reference evidence="17" key="2">
    <citation type="submission" date="2010-04" db="EMBL/GenBank/DDBJ databases">
        <authorList>
            <person name="Buell R."/>
            <person name="Hamilton J."/>
            <person name="Hostetler J."/>
        </authorList>
    </citation>
    <scope>NUCLEOTIDE SEQUENCE [LARGE SCALE GENOMIC DNA]</scope>
    <source>
        <strain evidence="17">DAOM:BR144</strain>
    </source>
</reference>
<dbReference type="CDD" id="cd00056">
    <property type="entry name" value="ENDO3c"/>
    <property type="match status" value="1"/>
</dbReference>
<evidence type="ECO:0000256" key="3">
    <source>
        <dbReference type="ARBA" id="ARBA00012045"/>
    </source>
</evidence>
<evidence type="ECO:0000259" key="15">
    <source>
        <dbReference type="SMART" id="SM00478"/>
    </source>
</evidence>
<feature type="region of interest" description="Disordered" evidence="14">
    <location>
        <begin position="572"/>
        <end position="603"/>
    </location>
</feature>
<dbReference type="eggNOG" id="KOG2457">
    <property type="taxonomic scope" value="Eukaryota"/>
</dbReference>
<dbReference type="InterPro" id="IPR011257">
    <property type="entry name" value="DNA_glycosylase"/>
</dbReference>
<dbReference type="PROSITE" id="PS01155">
    <property type="entry name" value="ENDONUCLEASE_III_2"/>
    <property type="match status" value="1"/>
</dbReference>
<evidence type="ECO:0000256" key="10">
    <source>
        <dbReference type="ARBA" id="ARBA00023014"/>
    </source>
</evidence>
<dbReference type="OMA" id="CRPGDFN"/>
<dbReference type="GO" id="GO:0035485">
    <property type="term" value="F:adenine/guanine mispair binding"/>
    <property type="evidence" value="ECO:0007669"/>
    <property type="project" value="TreeGrafter"/>
</dbReference>
<dbReference type="Gene3D" id="1.10.1670.10">
    <property type="entry name" value="Helix-hairpin-Helix base-excision DNA repair enzymes (C-terminal)"/>
    <property type="match status" value="1"/>
</dbReference>
<keyword evidence="17" id="KW-1185">Reference proteome</keyword>
<proteinExistence type="inferred from homology"/>
<reference evidence="16" key="3">
    <citation type="submission" date="2015-02" db="UniProtKB">
        <authorList>
            <consortium name="EnsemblProtists"/>
        </authorList>
    </citation>
    <scope>IDENTIFICATION</scope>
    <source>
        <strain evidence="16">DAOM BR144</strain>
    </source>
</reference>
<dbReference type="InParanoid" id="K3X2X9"/>
<evidence type="ECO:0000256" key="13">
    <source>
        <dbReference type="RuleBase" id="RU365096"/>
    </source>
</evidence>
<dbReference type="GO" id="GO:0000701">
    <property type="term" value="F:purine-specific mismatch base pair DNA N-glycosylase activity"/>
    <property type="evidence" value="ECO:0007669"/>
    <property type="project" value="UniProtKB-EC"/>
</dbReference>
<evidence type="ECO:0000256" key="7">
    <source>
        <dbReference type="ARBA" id="ARBA00022763"/>
    </source>
</evidence>
<dbReference type="Gene3D" id="1.10.340.30">
    <property type="entry name" value="Hypothetical protein, domain 2"/>
    <property type="match status" value="1"/>
</dbReference>
<evidence type="ECO:0000313" key="16">
    <source>
        <dbReference type="EnsemblProtists" id="PYU1_T011578"/>
    </source>
</evidence>
<comment type="function">
    <text evidence="13">Adenine glycosylase active on G-A mispairs.</text>
</comment>
<dbReference type="InterPro" id="IPR000445">
    <property type="entry name" value="HhH_motif"/>
</dbReference>
<accession>K3X2X9</accession>
<dbReference type="AlphaFoldDB" id="K3X2X9"/>
<dbReference type="VEuPathDB" id="FungiDB:PYU1_G011552"/>
<keyword evidence="10" id="KW-0411">Iron-sulfur</keyword>
<dbReference type="Proteomes" id="UP000019132">
    <property type="component" value="Unassembled WGS sequence"/>
</dbReference>
<dbReference type="Pfam" id="PF00633">
    <property type="entry name" value="HHH"/>
    <property type="match status" value="1"/>
</dbReference>
<dbReference type="PANTHER" id="PTHR42944">
    <property type="entry name" value="ADENINE DNA GLYCOSYLASE"/>
    <property type="match status" value="1"/>
</dbReference>
<dbReference type="PANTHER" id="PTHR42944:SF1">
    <property type="entry name" value="ADENINE DNA GLYCOSYLASE"/>
    <property type="match status" value="1"/>
</dbReference>
<evidence type="ECO:0000256" key="2">
    <source>
        <dbReference type="ARBA" id="ARBA00008343"/>
    </source>
</evidence>
<reference evidence="17" key="1">
    <citation type="journal article" date="2010" name="Genome Biol.">
        <title>Genome sequence of the necrotrophic plant pathogen Pythium ultimum reveals original pathogenicity mechanisms and effector repertoire.</title>
        <authorList>
            <person name="Levesque C.A."/>
            <person name="Brouwer H."/>
            <person name="Cano L."/>
            <person name="Hamilton J.P."/>
            <person name="Holt C."/>
            <person name="Huitema E."/>
            <person name="Raffaele S."/>
            <person name="Robideau G.P."/>
            <person name="Thines M."/>
            <person name="Win J."/>
            <person name="Zerillo M.M."/>
            <person name="Beakes G.W."/>
            <person name="Boore J.L."/>
            <person name="Busam D."/>
            <person name="Dumas B."/>
            <person name="Ferriera S."/>
            <person name="Fuerstenberg S.I."/>
            <person name="Gachon C.M."/>
            <person name="Gaulin E."/>
            <person name="Govers F."/>
            <person name="Grenville-Briggs L."/>
            <person name="Horner N."/>
            <person name="Hostetler J."/>
            <person name="Jiang R.H."/>
            <person name="Johnson J."/>
            <person name="Krajaejun T."/>
            <person name="Lin H."/>
            <person name="Meijer H.J."/>
            <person name="Moore B."/>
            <person name="Morris P."/>
            <person name="Phuntmart V."/>
            <person name="Puiu D."/>
            <person name="Shetty J."/>
            <person name="Stajich J.E."/>
            <person name="Tripathy S."/>
            <person name="Wawra S."/>
            <person name="van West P."/>
            <person name="Whitty B.R."/>
            <person name="Coutinho P.M."/>
            <person name="Henrissat B."/>
            <person name="Martin F."/>
            <person name="Thomas P.D."/>
            <person name="Tyler B.M."/>
            <person name="De Vries R.P."/>
            <person name="Kamoun S."/>
            <person name="Yandell M."/>
            <person name="Tisserat N."/>
            <person name="Buell C.R."/>
        </authorList>
    </citation>
    <scope>NUCLEOTIDE SEQUENCE</scope>
    <source>
        <strain evidence="17">DAOM:BR144</strain>
    </source>
</reference>
<dbReference type="Pfam" id="PF00730">
    <property type="entry name" value="HhH-GPD"/>
    <property type="match status" value="1"/>
</dbReference>
<dbReference type="STRING" id="431595.K3X2X9"/>
<dbReference type="GO" id="GO:0051539">
    <property type="term" value="F:4 iron, 4 sulfur cluster binding"/>
    <property type="evidence" value="ECO:0007669"/>
    <property type="project" value="UniProtKB-UniRule"/>
</dbReference>
<name>K3X2X9_GLOUD</name>
<keyword evidence="5" id="KW-0004">4Fe-4S</keyword>
<comment type="similarity">
    <text evidence="2 13">Belongs to the Nth/MutY family.</text>
</comment>
<dbReference type="SMART" id="SM00478">
    <property type="entry name" value="ENDO3c"/>
    <property type="match status" value="1"/>
</dbReference>
<keyword evidence="8" id="KW-0378">Hydrolase</keyword>
<dbReference type="SUPFAM" id="SSF55811">
    <property type="entry name" value="Nudix"/>
    <property type="match status" value="1"/>
</dbReference>
<dbReference type="SUPFAM" id="SSF48150">
    <property type="entry name" value="DNA-glycosylase"/>
    <property type="match status" value="1"/>
</dbReference>
<dbReference type="GO" id="GO:0006284">
    <property type="term" value="P:base-excision repair"/>
    <property type="evidence" value="ECO:0007669"/>
    <property type="project" value="UniProtKB-UniRule"/>
</dbReference>
<dbReference type="GO" id="GO:0032357">
    <property type="term" value="F:oxidized purine DNA binding"/>
    <property type="evidence" value="ECO:0007669"/>
    <property type="project" value="TreeGrafter"/>
</dbReference>
<organism evidence="16 17">
    <name type="scientific">Globisporangium ultimum (strain ATCC 200006 / CBS 805.95 / DAOM BR144)</name>
    <name type="common">Pythium ultimum</name>
    <dbReference type="NCBI Taxonomy" id="431595"/>
    <lineage>
        <taxon>Eukaryota</taxon>
        <taxon>Sar</taxon>
        <taxon>Stramenopiles</taxon>
        <taxon>Oomycota</taxon>
        <taxon>Peronosporomycetes</taxon>
        <taxon>Pythiales</taxon>
        <taxon>Pythiaceae</taxon>
        <taxon>Globisporangium</taxon>
    </lineage>
</organism>
<feature type="compositionally biased region" description="Low complexity" evidence="14">
    <location>
        <begin position="572"/>
        <end position="595"/>
    </location>
</feature>
<keyword evidence="9 13" id="KW-0408">Iron</keyword>
<keyword evidence="11" id="KW-0234">DNA repair</keyword>
<evidence type="ECO:0000256" key="12">
    <source>
        <dbReference type="ARBA" id="ARBA00023295"/>
    </source>
</evidence>
<protein>
    <recommendedName>
        <fullName evidence="4 13">Adenine DNA glycosylase</fullName>
        <ecNumber evidence="3 13">3.2.2.31</ecNumber>
    </recommendedName>
</protein>
<evidence type="ECO:0000256" key="14">
    <source>
        <dbReference type="SAM" id="MobiDB-lite"/>
    </source>
</evidence>
<comment type="catalytic activity">
    <reaction evidence="1 13">
        <text>Hydrolyzes free adenine bases from 7,8-dihydro-8-oxoguanine:adenine mismatched double-stranded DNA, leaving an apurinic site.</text>
        <dbReference type="EC" id="3.2.2.31"/>
    </reaction>
</comment>
<sequence length="617" mass="68380">MASKPQGDDEPDMEDFVAPPCRPRQRIKSESKEDVATSSTPAHSASRHRENAHDFNMKELRAVRTNLLTWYDAHRRKLPWRGDPPPYLTTATHTKQTHTKQTAAATKSRLATMDAFVTPKPEPEAETEHGAAAISIEVASPRKVSPYETWVSEIMLQQTRVDTVVEYFLRWTEKFPTVEALANGSEEDVNALWAGLGYYRRARMLHAGAKYVVENFEGELPSTIEQLLTIPGIGPYTAGAISSIAFENREPLVDGNVIRVLARLRAVGADPKNKQLIKFSWKVAGELVEECDRPGALNQAMMELGATMCTVQNPECSRCPVQSSCLAYEESQSSHKGEKTTRFASESLVSENDACTICDASRYGEWNESIREVTKYPLKAKKGDSKNEVICVAVISYEDEGAAEAKKKKSTAKKPTKGDGAVPDNWHFLMARRPEEGLLAGQWEFIHQKVDAGDKIPAFAQRKKLMHPRLSELLGEQTTKFKQFQEQRRDLGELTHIFSHVKHHMGVEHLHFRSKPTVAVIDTMDASQQQQIRWMNAADMKQLGITTGVKKILNMVTKAPLGASVVDAVASSSNSSSSTKRSAASKRGAAAKAPSHVADGASASTKRFKTLTSFFKK</sequence>
<dbReference type="InterPro" id="IPR023170">
    <property type="entry name" value="HhH_base_excis_C"/>
</dbReference>
<evidence type="ECO:0000256" key="11">
    <source>
        <dbReference type="ARBA" id="ARBA00023204"/>
    </source>
</evidence>
<dbReference type="EnsemblProtists" id="PYU1_T011578">
    <property type="protein sequence ID" value="PYU1_T011578"/>
    <property type="gene ID" value="PYU1_G011552"/>
</dbReference>
<feature type="domain" description="HhH-GPD" evidence="15">
    <location>
        <begin position="155"/>
        <end position="307"/>
    </location>
</feature>
<dbReference type="FunCoup" id="K3X2X9">
    <property type="interactions" value="13"/>
</dbReference>